<feature type="region of interest" description="Disordered" evidence="1">
    <location>
        <begin position="50"/>
        <end position="89"/>
    </location>
</feature>
<feature type="compositionally biased region" description="Basic and acidic residues" evidence="1">
    <location>
        <begin position="77"/>
        <end position="89"/>
    </location>
</feature>
<organism evidence="2 3">
    <name type="scientific">Megalops atlanticus</name>
    <name type="common">Tarpon</name>
    <name type="synonym">Clupea gigantea</name>
    <dbReference type="NCBI Taxonomy" id="7932"/>
    <lineage>
        <taxon>Eukaryota</taxon>
        <taxon>Metazoa</taxon>
        <taxon>Chordata</taxon>
        <taxon>Craniata</taxon>
        <taxon>Vertebrata</taxon>
        <taxon>Euteleostomi</taxon>
        <taxon>Actinopterygii</taxon>
        <taxon>Neopterygii</taxon>
        <taxon>Teleostei</taxon>
        <taxon>Elopiformes</taxon>
        <taxon>Megalopidae</taxon>
        <taxon>Megalops</taxon>
    </lineage>
</organism>
<comment type="caution">
    <text evidence="2">The sequence shown here is derived from an EMBL/GenBank/DDBJ whole genome shotgun (WGS) entry which is preliminary data.</text>
</comment>
<protein>
    <submittedName>
        <fullName evidence="2">Uncharacterized protein</fullName>
    </submittedName>
</protein>
<reference evidence="2" key="1">
    <citation type="submission" date="2021-01" db="EMBL/GenBank/DDBJ databases">
        <authorList>
            <person name="Zahm M."/>
            <person name="Roques C."/>
            <person name="Cabau C."/>
            <person name="Klopp C."/>
            <person name="Donnadieu C."/>
            <person name="Jouanno E."/>
            <person name="Lampietro C."/>
            <person name="Louis A."/>
            <person name="Herpin A."/>
            <person name="Echchiki A."/>
            <person name="Berthelot C."/>
            <person name="Parey E."/>
            <person name="Roest-Crollius H."/>
            <person name="Braasch I."/>
            <person name="Postlethwait J."/>
            <person name="Bobe J."/>
            <person name="Montfort J."/>
            <person name="Bouchez O."/>
            <person name="Begum T."/>
            <person name="Mejri S."/>
            <person name="Adams A."/>
            <person name="Chen W.-J."/>
            <person name="Guiguen Y."/>
        </authorList>
    </citation>
    <scope>NUCLEOTIDE SEQUENCE</scope>
    <source>
        <strain evidence="2">YG-15Mar2019-1</strain>
        <tissue evidence="2">Brain</tissue>
    </source>
</reference>
<gene>
    <name evidence="2" type="ORF">MATL_G00104360</name>
</gene>
<evidence type="ECO:0000313" key="2">
    <source>
        <dbReference type="EMBL" id="KAG7472041.1"/>
    </source>
</evidence>
<keyword evidence="3" id="KW-1185">Reference proteome</keyword>
<sequence length="89" mass="9226">MPGISQGRPGRKVPIEGRDHSHYEALAVAERRCRGEGDCSPAGCCSKIAPPPLQRGGLAGPGLSPWSLSGPGGNGQDRGRGTNRLAERP</sequence>
<name>A0A9D3PYQ8_MEGAT</name>
<accession>A0A9D3PYQ8</accession>
<dbReference type="EMBL" id="JAFDVH010000008">
    <property type="protein sequence ID" value="KAG7472041.1"/>
    <property type="molecule type" value="Genomic_DNA"/>
</dbReference>
<dbReference type="AlphaFoldDB" id="A0A9D3PYQ8"/>
<evidence type="ECO:0000313" key="3">
    <source>
        <dbReference type="Proteomes" id="UP001046870"/>
    </source>
</evidence>
<evidence type="ECO:0000256" key="1">
    <source>
        <dbReference type="SAM" id="MobiDB-lite"/>
    </source>
</evidence>
<dbReference type="Proteomes" id="UP001046870">
    <property type="component" value="Chromosome 8"/>
</dbReference>
<proteinExistence type="predicted"/>